<organism evidence="1 2">
    <name type="scientific">Colletotrichum kahawae</name>
    <name type="common">Coffee berry disease fungus</name>
    <dbReference type="NCBI Taxonomy" id="34407"/>
    <lineage>
        <taxon>Eukaryota</taxon>
        <taxon>Fungi</taxon>
        <taxon>Dikarya</taxon>
        <taxon>Ascomycota</taxon>
        <taxon>Pezizomycotina</taxon>
        <taxon>Sordariomycetes</taxon>
        <taxon>Hypocreomycetidae</taxon>
        <taxon>Glomerellales</taxon>
        <taxon>Glomerellaceae</taxon>
        <taxon>Colletotrichum</taxon>
        <taxon>Colletotrichum gloeosporioides species complex</taxon>
    </lineage>
</organism>
<keyword evidence="2" id="KW-1185">Reference proteome</keyword>
<gene>
    <name evidence="1" type="ORF">CKAH01_17952</name>
</gene>
<protein>
    <submittedName>
        <fullName evidence="1">Uncharacterized protein</fullName>
    </submittedName>
</protein>
<accession>A0AAD9Y814</accession>
<dbReference type="EMBL" id="VYYT01000271">
    <property type="protein sequence ID" value="KAK2750554.1"/>
    <property type="molecule type" value="Genomic_DNA"/>
</dbReference>
<reference evidence="1" key="1">
    <citation type="submission" date="2023-02" db="EMBL/GenBank/DDBJ databases">
        <title>Colletotrichum kahawae CIFC_Que2 genome sequencing and assembly.</title>
        <authorList>
            <person name="Baroncelli R."/>
        </authorList>
    </citation>
    <scope>NUCLEOTIDE SEQUENCE</scope>
    <source>
        <strain evidence="1">CIFC_Que2</strain>
    </source>
</reference>
<evidence type="ECO:0000313" key="2">
    <source>
        <dbReference type="Proteomes" id="UP001281614"/>
    </source>
</evidence>
<sequence length="110" mass="12031">MSTLPSYENSLAQYYTTTFTQATDTCACTVAIVRPDRLGRQITADHEPCEATTSQVLPGCRSRASQSDPTEKQETTLFPSNEDRCCCVTLYPSFTAAAATRKGKGNMVKH</sequence>
<comment type="caution">
    <text evidence="1">The sequence shown here is derived from an EMBL/GenBank/DDBJ whole genome shotgun (WGS) entry which is preliminary data.</text>
</comment>
<name>A0AAD9Y814_COLKA</name>
<proteinExistence type="predicted"/>
<dbReference type="Proteomes" id="UP001281614">
    <property type="component" value="Unassembled WGS sequence"/>
</dbReference>
<dbReference type="AlphaFoldDB" id="A0AAD9Y814"/>
<evidence type="ECO:0000313" key="1">
    <source>
        <dbReference type="EMBL" id="KAK2750554.1"/>
    </source>
</evidence>